<feature type="transmembrane region" description="Helical" evidence="11">
    <location>
        <begin position="242"/>
        <end position="265"/>
    </location>
</feature>
<dbReference type="SFLD" id="SFLDG01168">
    <property type="entry name" value="Ferric_reductase_subgroup_(FRE"/>
    <property type="match status" value="1"/>
</dbReference>
<dbReference type="CDD" id="cd06186">
    <property type="entry name" value="NOX_Duox_like_FAD_NADP"/>
    <property type="match status" value="1"/>
</dbReference>
<dbReference type="InterPro" id="IPR017938">
    <property type="entry name" value="Riboflavin_synthase-like_b-brl"/>
</dbReference>
<evidence type="ECO:0000256" key="9">
    <source>
        <dbReference type="ARBA" id="ARBA00023136"/>
    </source>
</evidence>
<keyword evidence="5" id="KW-0274">FAD</keyword>
<evidence type="ECO:0000256" key="11">
    <source>
        <dbReference type="SAM" id="Phobius"/>
    </source>
</evidence>
<dbReference type="SUPFAM" id="SSF63380">
    <property type="entry name" value="Riboflavin synthase domain-like"/>
    <property type="match status" value="1"/>
</dbReference>
<dbReference type="InterPro" id="IPR039261">
    <property type="entry name" value="FNR_nucleotide-bd"/>
</dbReference>
<dbReference type="InterPro" id="IPR013112">
    <property type="entry name" value="FAD-bd_8"/>
</dbReference>
<dbReference type="GO" id="GO:0016175">
    <property type="term" value="F:superoxide-generating NAD(P)H oxidase activity"/>
    <property type="evidence" value="ECO:0007669"/>
    <property type="project" value="UniProtKB-ARBA"/>
</dbReference>
<evidence type="ECO:0000313" key="14">
    <source>
        <dbReference type="Proteomes" id="UP000241769"/>
    </source>
</evidence>
<accession>A0A2P6NC22</accession>
<keyword evidence="8" id="KW-0560">Oxidoreductase</keyword>
<feature type="transmembrane region" description="Helical" evidence="11">
    <location>
        <begin position="271"/>
        <end position="298"/>
    </location>
</feature>
<keyword evidence="9 11" id="KW-0472">Membrane</keyword>
<dbReference type="InterPro" id="IPR013121">
    <property type="entry name" value="Fe_red_NAD-bd_6"/>
</dbReference>
<dbReference type="PANTHER" id="PTHR11972">
    <property type="entry name" value="NADPH OXIDASE"/>
    <property type="match status" value="1"/>
</dbReference>
<reference evidence="13 14" key="1">
    <citation type="journal article" date="2018" name="Genome Biol. Evol.">
        <title>Multiple Roots of Fruiting Body Formation in Amoebozoa.</title>
        <authorList>
            <person name="Hillmann F."/>
            <person name="Forbes G."/>
            <person name="Novohradska S."/>
            <person name="Ferling I."/>
            <person name="Riege K."/>
            <person name="Groth M."/>
            <person name="Westermann M."/>
            <person name="Marz M."/>
            <person name="Spaller T."/>
            <person name="Winckler T."/>
            <person name="Schaap P."/>
            <person name="Glockner G."/>
        </authorList>
    </citation>
    <scope>NUCLEOTIDE SEQUENCE [LARGE SCALE GENOMIC DNA]</scope>
    <source>
        <strain evidence="13 14">Jena</strain>
    </source>
</reference>
<dbReference type="SUPFAM" id="SSF52343">
    <property type="entry name" value="Ferredoxin reductase-like, C-terminal NADP-linked domain"/>
    <property type="match status" value="1"/>
</dbReference>
<dbReference type="InterPro" id="IPR013130">
    <property type="entry name" value="Fe3_Rdtase_TM_dom"/>
</dbReference>
<dbReference type="GO" id="GO:0009653">
    <property type="term" value="P:anatomical structure morphogenesis"/>
    <property type="evidence" value="ECO:0007669"/>
    <property type="project" value="UniProtKB-ARBA"/>
</dbReference>
<dbReference type="GO" id="GO:0046872">
    <property type="term" value="F:metal ion binding"/>
    <property type="evidence" value="ECO:0007669"/>
    <property type="project" value="UniProtKB-KW"/>
</dbReference>
<feature type="region of interest" description="Disordered" evidence="10">
    <location>
        <begin position="1"/>
        <end position="20"/>
    </location>
</feature>
<sequence length="748" mass="86364">MGKGKKNKKGSTETKRSNEVQLKEKYGRSVSFNSLEANYGGGNCDLEAIYLRYKRESVDGGLNKEGFLRLLNMKETPFNERLFQLFDEDNTGHVTLPQVIRNLAPLHEKATIDEKVQFAERLYGADEGKLDKDQLIQILSEDLKQANVQVDKQYLEDAVDTLMDDHADEEGRLSVEMVMNAGNINVDKRIGLNLRGTMADVLKDEDLHQAYERDKREMEKSDHRHRQAFYRFRRYCKMHPNVVVFTVLYIIINALLFPAGLLTISSEELDFFGWGIIMAKCFRMLLYFNVFLVFLLMCRQTAGWLRRSKFLFKIIPFDSYITFHRCVGWVIALAALGHTIGHYKNFYELSNNPLDVVNGILKTPLSSPRSWAGLLFGIISGITGHIMIFCIVIIYACTFLRRKQFEVFWFTHQLWFVFIVCLLIHGWGKLITQPIFYIIFAFPGALFLLELMFRIVKAKHKTKVIEAKALQDQVTLLRVEKPKLLKPKPGQWVLINCRKIALFEWHPFTLTSAPHEDFLEVHVKAVGAWTESLFEHVKKNSLVSDETEDEEKGKKKKLYKFNVDGPFGAPAQNVDHYRTVVLFAAGIGVTPFAAVLKDMLNRMKSEKEYRVKKVYFAWTARSQKNFTWFRDVISAVEEYNGKSKTFRIDLYFTGATKEEDIRSVLLQSVINYHYSKKKECLVTGLGSRIHFSRPSLGPYLSGIAKENEDTEGEIGLFYCGPPALARMLAHECHRQRGKKTFKFHKENF</sequence>
<dbReference type="Gene3D" id="3.40.50.80">
    <property type="entry name" value="Nucleotide-binding domain of ferredoxin-NADP reductase (FNR) module"/>
    <property type="match status" value="1"/>
</dbReference>
<comment type="subcellular location">
    <subcellularLocation>
        <location evidence="1">Membrane</location>
        <topology evidence="1">Multi-pass membrane protein</topology>
    </subcellularLocation>
</comment>
<gene>
    <name evidence="13" type="ORF">PROFUN_10876</name>
</gene>
<feature type="transmembrane region" description="Helical" evidence="11">
    <location>
        <begin position="434"/>
        <end position="453"/>
    </location>
</feature>
<dbReference type="Pfam" id="PF08030">
    <property type="entry name" value="NAD_binding_6"/>
    <property type="match status" value="1"/>
</dbReference>
<keyword evidence="14" id="KW-1185">Reference proteome</keyword>
<dbReference type="PANTHER" id="PTHR11972:SF153">
    <property type="entry name" value="SUPEROXIDE-GENERATING NADPH OXIDASE HEAVY CHAIN SUBUNIT A"/>
    <property type="match status" value="1"/>
</dbReference>
<dbReference type="SUPFAM" id="SSF47473">
    <property type="entry name" value="EF-hand"/>
    <property type="match status" value="1"/>
</dbReference>
<feature type="compositionally biased region" description="Basic and acidic residues" evidence="10">
    <location>
        <begin position="10"/>
        <end position="20"/>
    </location>
</feature>
<dbReference type="SFLD" id="SFLDG01169">
    <property type="entry name" value="NADPH_oxidase_subgroup_(NOX)"/>
    <property type="match status" value="1"/>
</dbReference>
<evidence type="ECO:0000256" key="3">
    <source>
        <dbReference type="ARBA" id="ARBA00022692"/>
    </source>
</evidence>
<dbReference type="Proteomes" id="UP000241769">
    <property type="component" value="Unassembled WGS sequence"/>
</dbReference>
<comment type="caution">
    <text evidence="13">The sequence shown here is derived from an EMBL/GenBank/DDBJ whole genome shotgun (WGS) entry which is preliminary data.</text>
</comment>
<dbReference type="InParanoid" id="A0A2P6NC22"/>
<evidence type="ECO:0000256" key="2">
    <source>
        <dbReference type="ARBA" id="ARBA00022630"/>
    </source>
</evidence>
<organism evidence="13 14">
    <name type="scientific">Planoprotostelium fungivorum</name>
    <dbReference type="NCBI Taxonomy" id="1890364"/>
    <lineage>
        <taxon>Eukaryota</taxon>
        <taxon>Amoebozoa</taxon>
        <taxon>Evosea</taxon>
        <taxon>Variosea</taxon>
        <taxon>Cavosteliida</taxon>
        <taxon>Cavosteliaceae</taxon>
        <taxon>Planoprotostelium</taxon>
    </lineage>
</organism>
<dbReference type="PROSITE" id="PS51384">
    <property type="entry name" value="FAD_FR"/>
    <property type="match status" value="1"/>
</dbReference>
<dbReference type="InterPro" id="IPR011992">
    <property type="entry name" value="EF-hand-dom_pair"/>
</dbReference>
<dbReference type="FunFam" id="2.40.30.10:FF:000059">
    <property type="entry name" value="dual oxidase isoform X1"/>
    <property type="match status" value="1"/>
</dbReference>
<protein>
    <submittedName>
        <fullName evidence="13">Dual oxidase</fullName>
    </submittedName>
</protein>
<proteinExistence type="predicted"/>
<dbReference type="Gene3D" id="2.40.30.10">
    <property type="entry name" value="Translation factors"/>
    <property type="match status" value="1"/>
</dbReference>
<dbReference type="Pfam" id="PF01794">
    <property type="entry name" value="Ferric_reduct"/>
    <property type="match status" value="1"/>
</dbReference>
<dbReference type="InterPro" id="IPR017927">
    <property type="entry name" value="FAD-bd_FR_type"/>
</dbReference>
<evidence type="ECO:0000256" key="7">
    <source>
        <dbReference type="ARBA" id="ARBA00022989"/>
    </source>
</evidence>
<evidence type="ECO:0000256" key="10">
    <source>
        <dbReference type="SAM" id="MobiDB-lite"/>
    </source>
</evidence>
<feature type="transmembrane region" description="Helical" evidence="11">
    <location>
        <begin position="371"/>
        <end position="395"/>
    </location>
</feature>
<keyword evidence="2" id="KW-0285">Flavoprotein</keyword>
<evidence type="ECO:0000256" key="1">
    <source>
        <dbReference type="ARBA" id="ARBA00004141"/>
    </source>
</evidence>
<dbReference type="EMBL" id="MDYQ01000122">
    <property type="protein sequence ID" value="PRP81514.1"/>
    <property type="molecule type" value="Genomic_DNA"/>
</dbReference>
<evidence type="ECO:0000256" key="5">
    <source>
        <dbReference type="ARBA" id="ARBA00022827"/>
    </source>
</evidence>
<dbReference type="InterPro" id="IPR050369">
    <property type="entry name" value="RBOH/FRE"/>
</dbReference>
<dbReference type="FunCoup" id="A0A2P6NC22">
    <property type="interactions" value="13"/>
</dbReference>
<evidence type="ECO:0000259" key="12">
    <source>
        <dbReference type="PROSITE" id="PS51384"/>
    </source>
</evidence>
<dbReference type="Pfam" id="PF08022">
    <property type="entry name" value="FAD_binding_8"/>
    <property type="match status" value="1"/>
</dbReference>
<dbReference type="GO" id="GO:0005886">
    <property type="term" value="C:plasma membrane"/>
    <property type="evidence" value="ECO:0007669"/>
    <property type="project" value="TreeGrafter"/>
</dbReference>
<dbReference type="Gene3D" id="1.10.238.10">
    <property type="entry name" value="EF-hand"/>
    <property type="match status" value="1"/>
</dbReference>
<keyword evidence="7 11" id="KW-1133">Transmembrane helix</keyword>
<name>A0A2P6NC22_9EUKA</name>
<keyword evidence="4" id="KW-0479">Metal-binding</keyword>
<evidence type="ECO:0000256" key="6">
    <source>
        <dbReference type="ARBA" id="ARBA00022857"/>
    </source>
</evidence>
<keyword evidence="6" id="KW-0521">NADP</keyword>
<keyword evidence="3 11" id="KW-0812">Transmembrane</keyword>
<dbReference type="STRING" id="1890364.A0A2P6NC22"/>
<feature type="domain" description="FAD-binding FR-type" evidence="12">
    <location>
        <begin position="457"/>
        <end position="573"/>
    </location>
</feature>
<evidence type="ECO:0000256" key="8">
    <source>
        <dbReference type="ARBA" id="ARBA00023002"/>
    </source>
</evidence>
<dbReference type="OrthoDB" id="167398at2759"/>
<evidence type="ECO:0000256" key="4">
    <source>
        <dbReference type="ARBA" id="ARBA00022723"/>
    </source>
</evidence>
<dbReference type="GO" id="GO:0042742">
    <property type="term" value="P:defense response to bacterium"/>
    <property type="evidence" value="ECO:0007669"/>
    <property type="project" value="UniProtKB-ARBA"/>
</dbReference>
<dbReference type="AlphaFoldDB" id="A0A2P6NC22"/>
<dbReference type="SFLD" id="SFLDS00052">
    <property type="entry name" value="Ferric_Reductase_Domain"/>
    <property type="match status" value="1"/>
</dbReference>
<evidence type="ECO:0000313" key="13">
    <source>
        <dbReference type="EMBL" id="PRP81514.1"/>
    </source>
</evidence>
<feature type="transmembrane region" description="Helical" evidence="11">
    <location>
        <begin position="407"/>
        <end position="428"/>
    </location>
</feature>
<feature type="transmembrane region" description="Helical" evidence="11">
    <location>
        <begin position="319"/>
        <end position="340"/>
    </location>
</feature>